<evidence type="ECO:0000256" key="11">
    <source>
        <dbReference type="SAM" id="Phobius"/>
    </source>
</evidence>
<dbReference type="SUPFAM" id="SSF55874">
    <property type="entry name" value="ATPase domain of HSP90 chaperone/DNA topoisomerase II/histidine kinase"/>
    <property type="match status" value="1"/>
</dbReference>
<dbReference type="GO" id="GO:0000155">
    <property type="term" value="F:phosphorelay sensor kinase activity"/>
    <property type="evidence" value="ECO:0007669"/>
    <property type="project" value="TreeGrafter"/>
</dbReference>
<evidence type="ECO:0000256" key="2">
    <source>
        <dbReference type="ARBA" id="ARBA00004651"/>
    </source>
</evidence>
<evidence type="ECO:0000256" key="6">
    <source>
        <dbReference type="ARBA" id="ARBA00022692"/>
    </source>
</evidence>
<dbReference type="PROSITE" id="PS50109">
    <property type="entry name" value="HIS_KIN"/>
    <property type="match status" value="1"/>
</dbReference>
<evidence type="ECO:0000313" key="14">
    <source>
        <dbReference type="EMBL" id="USS01808.1"/>
    </source>
</evidence>
<dbReference type="EMBL" id="CP023671">
    <property type="protein sequence ID" value="AYE35212.1"/>
    <property type="molecule type" value="Genomic_DNA"/>
</dbReference>
<dbReference type="InterPro" id="IPR003594">
    <property type="entry name" value="HATPase_dom"/>
</dbReference>
<dbReference type="AlphaFoldDB" id="A0A9N7JP54"/>
<evidence type="ECO:0000259" key="12">
    <source>
        <dbReference type="PROSITE" id="PS50109"/>
    </source>
</evidence>
<dbReference type="Proteomes" id="UP000280586">
    <property type="component" value="Chromosome"/>
</dbReference>
<name>A0A9N7JP54_CLOSE</name>
<keyword evidence="9" id="KW-0902">Two-component regulatory system</keyword>
<evidence type="ECO:0000256" key="7">
    <source>
        <dbReference type="ARBA" id="ARBA00022777"/>
    </source>
</evidence>
<feature type="transmembrane region" description="Helical" evidence="11">
    <location>
        <begin position="20"/>
        <end position="38"/>
    </location>
</feature>
<evidence type="ECO:0000256" key="5">
    <source>
        <dbReference type="ARBA" id="ARBA00022679"/>
    </source>
</evidence>
<dbReference type="KEGG" id="csep:CP523_12705"/>
<dbReference type="OrthoDB" id="9780487at2"/>
<dbReference type="GO" id="GO:0004721">
    <property type="term" value="F:phosphoprotein phosphatase activity"/>
    <property type="evidence" value="ECO:0007669"/>
    <property type="project" value="TreeGrafter"/>
</dbReference>
<evidence type="ECO:0000256" key="10">
    <source>
        <dbReference type="ARBA" id="ARBA00023136"/>
    </source>
</evidence>
<comment type="catalytic activity">
    <reaction evidence="1">
        <text>ATP + protein L-histidine = ADP + protein N-phospho-L-histidine.</text>
        <dbReference type="EC" id="2.7.13.3"/>
    </reaction>
</comment>
<evidence type="ECO:0000256" key="9">
    <source>
        <dbReference type="ARBA" id="ARBA00023012"/>
    </source>
</evidence>
<sequence length="338" mass="39339">MKDKKIINILISYYKDKLSIIIKFLVFMGIFFLVYSLYHLPLGVFLYAALIVSTLAFLFSLYDFNIYYNKHNVLISVLNEVEYSLDKLPKSNSLINKDYESIIETLYNHKTNLKTNLDFKYENTVNYYTMWAHQIKTPISAFSMIVQSMDSSVEKNMMKQELFKINEYVDMVLYYVRLENLSYDLKLQEYSLKEIIKGAIKKYSATFVYKKIALDLEDITCNIITDEKWITFVIEQILSNSLKYTNKGTISIYMDKESKNTLVIEDTGIGIVEEDVSQIFEKGFTGYNGRRDKKSTGIGLYLCNEIATRLSHKLYVTSKVGVGTKVYIDFSTNNIKIE</sequence>
<dbReference type="Pfam" id="PF02518">
    <property type="entry name" value="HATPase_c"/>
    <property type="match status" value="1"/>
</dbReference>
<comment type="subcellular location">
    <subcellularLocation>
        <location evidence="2">Cell membrane</location>
        <topology evidence="2">Multi-pass membrane protein</topology>
    </subcellularLocation>
</comment>
<keyword evidence="10 11" id="KW-0472">Membrane</keyword>
<dbReference type="EC" id="2.7.13.3" evidence="3"/>
<keyword evidence="8 11" id="KW-1133">Transmembrane helix</keyword>
<feature type="transmembrane region" description="Helical" evidence="11">
    <location>
        <begin position="44"/>
        <end position="62"/>
    </location>
</feature>
<accession>A0A9N7JP54</accession>
<gene>
    <name evidence="13" type="ORF">CP523_12705</name>
    <name evidence="14" type="ORF">NH397_05085</name>
</gene>
<dbReference type="InterPro" id="IPR036890">
    <property type="entry name" value="HATPase_C_sf"/>
</dbReference>
<organism evidence="13 15">
    <name type="scientific">Clostridium septicum</name>
    <dbReference type="NCBI Taxonomy" id="1504"/>
    <lineage>
        <taxon>Bacteria</taxon>
        <taxon>Bacillati</taxon>
        <taxon>Bacillota</taxon>
        <taxon>Clostridia</taxon>
        <taxon>Eubacteriales</taxon>
        <taxon>Clostridiaceae</taxon>
        <taxon>Clostridium</taxon>
    </lineage>
</organism>
<dbReference type="GO" id="GO:0005886">
    <property type="term" value="C:plasma membrane"/>
    <property type="evidence" value="ECO:0007669"/>
    <property type="project" value="UniProtKB-SubCell"/>
</dbReference>
<evidence type="ECO:0000313" key="13">
    <source>
        <dbReference type="EMBL" id="AYE35212.1"/>
    </source>
</evidence>
<dbReference type="SMART" id="SM00387">
    <property type="entry name" value="HATPase_c"/>
    <property type="match status" value="1"/>
</dbReference>
<dbReference type="Proteomes" id="UP001055437">
    <property type="component" value="Chromosome"/>
</dbReference>
<dbReference type="GeneID" id="303561547"/>
<dbReference type="PANTHER" id="PTHR45453:SF2">
    <property type="entry name" value="HISTIDINE KINASE"/>
    <property type="match status" value="1"/>
</dbReference>
<feature type="domain" description="Histidine kinase" evidence="12">
    <location>
        <begin position="130"/>
        <end position="334"/>
    </location>
</feature>
<keyword evidence="6 11" id="KW-0812">Transmembrane</keyword>
<dbReference type="Gene3D" id="3.30.565.10">
    <property type="entry name" value="Histidine kinase-like ATPase, C-terminal domain"/>
    <property type="match status" value="1"/>
</dbReference>
<dbReference type="RefSeq" id="WP_066675185.1">
    <property type="nucleotide sequence ID" value="NZ_CABMIZ010000008.1"/>
</dbReference>
<evidence type="ECO:0000313" key="16">
    <source>
        <dbReference type="Proteomes" id="UP001055437"/>
    </source>
</evidence>
<reference evidence="13 15" key="1">
    <citation type="submission" date="2017-09" db="EMBL/GenBank/DDBJ databases">
        <authorList>
            <person name="Thomas P."/>
            <person name="Seyboldt C."/>
        </authorList>
    </citation>
    <scope>NUCLEOTIDE SEQUENCE [LARGE SCALE GENOMIC DNA]</scope>
    <source>
        <strain evidence="13 15">DSM 7534</strain>
    </source>
</reference>
<keyword evidence="4" id="KW-1003">Cell membrane</keyword>
<evidence type="ECO:0000256" key="4">
    <source>
        <dbReference type="ARBA" id="ARBA00022475"/>
    </source>
</evidence>
<dbReference type="InterPro" id="IPR050351">
    <property type="entry name" value="BphY/WalK/GraS-like"/>
</dbReference>
<dbReference type="GO" id="GO:0016036">
    <property type="term" value="P:cellular response to phosphate starvation"/>
    <property type="evidence" value="ECO:0007669"/>
    <property type="project" value="TreeGrafter"/>
</dbReference>
<keyword evidence="7 13" id="KW-0418">Kinase</keyword>
<evidence type="ECO:0000256" key="3">
    <source>
        <dbReference type="ARBA" id="ARBA00012438"/>
    </source>
</evidence>
<dbReference type="InterPro" id="IPR005467">
    <property type="entry name" value="His_kinase_dom"/>
</dbReference>
<dbReference type="PANTHER" id="PTHR45453">
    <property type="entry name" value="PHOSPHATE REGULON SENSOR PROTEIN PHOR"/>
    <property type="match status" value="1"/>
</dbReference>
<evidence type="ECO:0000256" key="1">
    <source>
        <dbReference type="ARBA" id="ARBA00000085"/>
    </source>
</evidence>
<evidence type="ECO:0000256" key="8">
    <source>
        <dbReference type="ARBA" id="ARBA00022989"/>
    </source>
</evidence>
<dbReference type="EMBL" id="CP099799">
    <property type="protein sequence ID" value="USS01808.1"/>
    <property type="molecule type" value="Genomic_DNA"/>
</dbReference>
<keyword evidence="16" id="KW-1185">Reference proteome</keyword>
<evidence type="ECO:0000313" key="15">
    <source>
        <dbReference type="Proteomes" id="UP000280586"/>
    </source>
</evidence>
<reference evidence="14" key="2">
    <citation type="submission" date="2022-06" db="EMBL/GenBank/DDBJ databases">
        <authorList>
            <person name="Holder M.E."/>
            <person name="Ajami N.J."/>
            <person name="Petrosino J.F."/>
        </authorList>
    </citation>
    <scope>NUCLEOTIDE SEQUENCE</scope>
    <source>
        <strain evidence="14">RMA 8861</strain>
    </source>
</reference>
<keyword evidence="5" id="KW-0808">Transferase</keyword>
<protein>
    <recommendedName>
        <fullName evidence="3">histidine kinase</fullName>
        <ecNumber evidence="3">2.7.13.3</ecNumber>
    </recommendedName>
</protein>
<proteinExistence type="predicted"/>